<dbReference type="Gene3D" id="2.170.270.10">
    <property type="entry name" value="SET domain"/>
    <property type="match status" value="1"/>
</dbReference>
<reference evidence="3" key="2">
    <citation type="submission" date="2015-01" db="EMBL/GenBank/DDBJ databases">
        <title>Evolutionary Origins and Diversification of the Mycorrhizal Mutualists.</title>
        <authorList>
            <consortium name="DOE Joint Genome Institute"/>
            <consortium name="Mycorrhizal Genomics Consortium"/>
            <person name="Kohler A."/>
            <person name="Kuo A."/>
            <person name="Nagy L.G."/>
            <person name="Floudas D."/>
            <person name="Copeland A."/>
            <person name="Barry K.W."/>
            <person name="Cichocki N."/>
            <person name="Veneault-Fourrey C."/>
            <person name="LaButti K."/>
            <person name="Lindquist E.A."/>
            <person name="Lipzen A."/>
            <person name="Lundell T."/>
            <person name="Morin E."/>
            <person name="Murat C."/>
            <person name="Riley R."/>
            <person name="Ohm R."/>
            <person name="Sun H."/>
            <person name="Tunlid A."/>
            <person name="Henrissat B."/>
            <person name="Grigoriev I.V."/>
            <person name="Hibbett D.S."/>
            <person name="Martin F."/>
        </authorList>
    </citation>
    <scope>NUCLEOTIDE SEQUENCE [LARGE SCALE GENOMIC DNA]</scope>
    <source>
        <strain evidence="3">LaAM-08-1</strain>
    </source>
</reference>
<organism evidence="2 3">
    <name type="scientific">Laccaria amethystina LaAM-08-1</name>
    <dbReference type="NCBI Taxonomy" id="1095629"/>
    <lineage>
        <taxon>Eukaryota</taxon>
        <taxon>Fungi</taxon>
        <taxon>Dikarya</taxon>
        <taxon>Basidiomycota</taxon>
        <taxon>Agaricomycotina</taxon>
        <taxon>Agaricomycetes</taxon>
        <taxon>Agaricomycetidae</taxon>
        <taxon>Agaricales</taxon>
        <taxon>Agaricineae</taxon>
        <taxon>Hydnangiaceae</taxon>
        <taxon>Laccaria</taxon>
    </lineage>
</organism>
<evidence type="ECO:0000313" key="2">
    <source>
        <dbReference type="EMBL" id="KIK05571.1"/>
    </source>
</evidence>
<dbReference type="InterPro" id="IPR001214">
    <property type="entry name" value="SET_dom"/>
</dbReference>
<feature type="domain" description="SET" evidence="1">
    <location>
        <begin position="53"/>
        <end position="174"/>
    </location>
</feature>
<evidence type="ECO:0000313" key="3">
    <source>
        <dbReference type="Proteomes" id="UP000054477"/>
    </source>
</evidence>
<dbReference type="PROSITE" id="PS50280">
    <property type="entry name" value="SET"/>
    <property type="match status" value="1"/>
</dbReference>
<dbReference type="Proteomes" id="UP000054477">
    <property type="component" value="Unassembled WGS sequence"/>
</dbReference>
<dbReference type="InterPro" id="IPR046341">
    <property type="entry name" value="SET_dom_sf"/>
</dbReference>
<evidence type="ECO:0000259" key="1">
    <source>
        <dbReference type="PROSITE" id="PS50280"/>
    </source>
</evidence>
<proteinExistence type="predicted"/>
<dbReference type="AlphaFoldDB" id="A0A0C9XKM4"/>
<dbReference type="SMART" id="SM00317">
    <property type="entry name" value="SET"/>
    <property type="match status" value="1"/>
</dbReference>
<reference evidence="2 3" key="1">
    <citation type="submission" date="2014-04" db="EMBL/GenBank/DDBJ databases">
        <authorList>
            <consortium name="DOE Joint Genome Institute"/>
            <person name="Kuo A."/>
            <person name="Kohler A."/>
            <person name="Nagy L.G."/>
            <person name="Floudas D."/>
            <person name="Copeland A."/>
            <person name="Barry K.W."/>
            <person name="Cichocki N."/>
            <person name="Veneault-Fourrey C."/>
            <person name="LaButti K."/>
            <person name="Lindquist E.A."/>
            <person name="Lipzen A."/>
            <person name="Lundell T."/>
            <person name="Morin E."/>
            <person name="Murat C."/>
            <person name="Sun H."/>
            <person name="Tunlid A."/>
            <person name="Henrissat B."/>
            <person name="Grigoriev I.V."/>
            <person name="Hibbett D.S."/>
            <person name="Martin F."/>
            <person name="Nordberg H.P."/>
            <person name="Cantor M.N."/>
            <person name="Hua S.X."/>
        </authorList>
    </citation>
    <scope>NUCLEOTIDE SEQUENCE [LARGE SCALE GENOMIC DNA]</scope>
    <source>
        <strain evidence="2 3">LaAM-08-1</strain>
    </source>
</reference>
<sequence length="188" mass="21401">MPSPKVKSQPLHWPKHIQYIIIPCYHQSVTSSARQFIVESPTPAQKITPTRNCKVVIRPITVSSHPACGQYGLFAAQKIPPKACIMDYMGEIHCDDRPESDYDLCLHRFVDGSSIGIDASKMGNEARFINDYRGIAEKPNAIFSDTRDRGGELRVYIWSSQEIKKGDEILVSYGKSWWRTRQEMTNVK</sequence>
<protein>
    <submittedName>
        <fullName evidence="2">Unplaced genomic scaffold K443scaffold_24, whole genome shotgun sequence</fullName>
    </submittedName>
</protein>
<dbReference type="EMBL" id="KN838559">
    <property type="protein sequence ID" value="KIK05571.1"/>
    <property type="molecule type" value="Genomic_DNA"/>
</dbReference>
<keyword evidence="3" id="KW-1185">Reference proteome</keyword>
<dbReference type="HOGENOM" id="CLU_054608_0_1_1"/>
<name>A0A0C9XKM4_9AGAR</name>
<accession>A0A0C9XKM4</accession>
<dbReference type="Pfam" id="PF00856">
    <property type="entry name" value="SET"/>
    <property type="match status" value="1"/>
</dbReference>
<dbReference type="OrthoDB" id="5792673at2759"/>
<gene>
    <name evidence="2" type="ORF">K443DRAFT_675128</name>
</gene>
<dbReference type="SUPFAM" id="SSF82199">
    <property type="entry name" value="SET domain"/>
    <property type="match status" value="1"/>
</dbReference>
<dbReference type="STRING" id="1095629.A0A0C9XKM4"/>